<evidence type="ECO:0000256" key="2">
    <source>
        <dbReference type="ARBA" id="ARBA00023015"/>
    </source>
</evidence>
<sequence length="116" mass="12915">MPEPSSSLERQRRRLPPLAALRAFEAAARHKSFRLAAEELAVTATAVSHQIRQLEALLGIALFERKARRVVLTAEGRQLFPALREGFDAMAAAVAPLMRPRRRHILTVSRPATPDD</sequence>
<accession>A0A316I0L5</accession>
<comment type="similarity">
    <text evidence="1">Belongs to the LysR transcriptional regulatory family.</text>
</comment>
<reference evidence="6 7" key="1">
    <citation type="submission" date="2018-05" db="EMBL/GenBank/DDBJ databases">
        <title>Genomic Encyclopedia of Type Strains, Phase IV (KMG-IV): sequencing the most valuable type-strain genomes for metagenomic binning, comparative biology and taxonomic classification.</title>
        <authorList>
            <person name="Goeker M."/>
        </authorList>
    </citation>
    <scope>NUCLEOTIDE SEQUENCE [LARGE SCALE GENOMIC DNA]</scope>
    <source>
        <strain evidence="6 7">DSM 14263</strain>
    </source>
</reference>
<evidence type="ECO:0000313" key="6">
    <source>
        <dbReference type="EMBL" id="PWK86631.1"/>
    </source>
</evidence>
<dbReference type="PROSITE" id="PS50931">
    <property type="entry name" value="HTH_LYSR"/>
    <property type="match status" value="1"/>
</dbReference>
<keyword evidence="7" id="KW-1185">Reference proteome</keyword>
<dbReference type="Gene3D" id="1.10.10.10">
    <property type="entry name" value="Winged helix-like DNA-binding domain superfamily/Winged helix DNA-binding domain"/>
    <property type="match status" value="1"/>
</dbReference>
<dbReference type="Proteomes" id="UP000245812">
    <property type="component" value="Unassembled WGS sequence"/>
</dbReference>
<gene>
    <name evidence="6" type="ORF">C7456_10721</name>
</gene>
<dbReference type="InterPro" id="IPR036390">
    <property type="entry name" value="WH_DNA-bd_sf"/>
</dbReference>
<evidence type="ECO:0000256" key="3">
    <source>
        <dbReference type="ARBA" id="ARBA00023125"/>
    </source>
</evidence>
<dbReference type="GO" id="GO:0006351">
    <property type="term" value="P:DNA-templated transcription"/>
    <property type="evidence" value="ECO:0007669"/>
    <property type="project" value="TreeGrafter"/>
</dbReference>
<dbReference type="EMBL" id="QGHC01000007">
    <property type="protein sequence ID" value="PWK86631.1"/>
    <property type="molecule type" value="Genomic_DNA"/>
</dbReference>
<evidence type="ECO:0000259" key="5">
    <source>
        <dbReference type="PROSITE" id="PS50931"/>
    </source>
</evidence>
<keyword evidence="4" id="KW-0804">Transcription</keyword>
<dbReference type="InterPro" id="IPR058163">
    <property type="entry name" value="LysR-type_TF_proteobact-type"/>
</dbReference>
<proteinExistence type="inferred from homology"/>
<dbReference type="RefSeq" id="WP_281268515.1">
    <property type="nucleotide sequence ID" value="NZ_QGHC01000007.1"/>
</dbReference>
<dbReference type="GO" id="GO:0003700">
    <property type="term" value="F:DNA-binding transcription factor activity"/>
    <property type="evidence" value="ECO:0007669"/>
    <property type="project" value="InterPro"/>
</dbReference>
<dbReference type="PRINTS" id="PR00039">
    <property type="entry name" value="HTHLYSR"/>
</dbReference>
<keyword evidence="3" id="KW-0238">DNA-binding</keyword>
<dbReference type="PANTHER" id="PTHR30537:SF74">
    <property type="entry name" value="HTH-TYPE TRANSCRIPTIONAL REGULATOR TRPI"/>
    <property type="match status" value="1"/>
</dbReference>
<evidence type="ECO:0000256" key="1">
    <source>
        <dbReference type="ARBA" id="ARBA00009437"/>
    </source>
</evidence>
<evidence type="ECO:0000256" key="4">
    <source>
        <dbReference type="ARBA" id="ARBA00023163"/>
    </source>
</evidence>
<dbReference type="GO" id="GO:0043565">
    <property type="term" value="F:sequence-specific DNA binding"/>
    <property type="evidence" value="ECO:0007669"/>
    <property type="project" value="TreeGrafter"/>
</dbReference>
<organism evidence="6 7">
    <name type="scientific">Fulvimonas soli</name>
    <dbReference type="NCBI Taxonomy" id="155197"/>
    <lineage>
        <taxon>Bacteria</taxon>
        <taxon>Pseudomonadati</taxon>
        <taxon>Pseudomonadota</taxon>
        <taxon>Gammaproteobacteria</taxon>
        <taxon>Lysobacterales</taxon>
        <taxon>Rhodanobacteraceae</taxon>
        <taxon>Fulvimonas</taxon>
    </lineage>
</organism>
<dbReference type="FunFam" id="1.10.10.10:FF:000038">
    <property type="entry name" value="Glycine cleavage system transcriptional activator"/>
    <property type="match status" value="1"/>
</dbReference>
<protein>
    <submittedName>
        <fullName evidence="6">Regulatory helix-turn-helix LysR family protein</fullName>
    </submittedName>
</protein>
<dbReference type="Pfam" id="PF00126">
    <property type="entry name" value="HTH_1"/>
    <property type="match status" value="1"/>
</dbReference>
<keyword evidence="2" id="KW-0805">Transcription regulation</keyword>
<feature type="domain" description="HTH lysR-type" evidence="5">
    <location>
        <begin position="16"/>
        <end position="73"/>
    </location>
</feature>
<dbReference type="InterPro" id="IPR036388">
    <property type="entry name" value="WH-like_DNA-bd_sf"/>
</dbReference>
<dbReference type="AlphaFoldDB" id="A0A316I0L5"/>
<evidence type="ECO:0000313" key="7">
    <source>
        <dbReference type="Proteomes" id="UP000245812"/>
    </source>
</evidence>
<name>A0A316I0L5_9GAMM</name>
<dbReference type="SUPFAM" id="SSF46785">
    <property type="entry name" value="Winged helix' DNA-binding domain"/>
    <property type="match status" value="1"/>
</dbReference>
<comment type="caution">
    <text evidence="6">The sequence shown here is derived from an EMBL/GenBank/DDBJ whole genome shotgun (WGS) entry which is preliminary data.</text>
</comment>
<dbReference type="InterPro" id="IPR000847">
    <property type="entry name" value="LysR_HTH_N"/>
</dbReference>
<dbReference type="PANTHER" id="PTHR30537">
    <property type="entry name" value="HTH-TYPE TRANSCRIPTIONAL REGULATOR"/>
    <property type="match status" value="1"/>
</dbReference>